<evidence type="ECO:0008006" key="3">
    <source>
        <dbReference type="Google" id="ProtNLM"/>
    </source>
</evidence>
<protein>
    <recommendedName>
        <fullName evidence="3">DUF952 domain-containing protein</fullName>
    </recommendedName>
</protein>
<dbReference type="Gene3D" id="3.20.170.20">
    <property type="entry name" value="Protein of unknown function DUF952"/>
    <property type="match status" value="1"/>
</dbReference>
<dbReference type="Pfam" id="PF06108">
    <property type="entry name" value="DUF952"/>
    <property type="match status" value="1"/>
</dbReference>
<dbReference type="PANTHER" id="PTHR34129">
    <property type="entry name" value="BLR1139 PROTEIN"/>
    <property type="match status" value="1"/>
</dbReference>
<reference evidence="1 2" key="1">
    <citation type="journal article" date="2017" name="DNA Res.">
        <title>Complete genome sequence and expression profile of the commercial lytic enzyme producer Lysobacter enzymogenes M497-1.</title>
        <authorList>
            <person name="Takami H."/>
            <person name="Toyoda A."/>
            <person name="Uchiyama I."/>
            <person name="Itoh T."/>
            <person name="Takaki Y."/>
            <person name="Arai W."/>
            <person name="Nishi S."/>
            <person name="Kawai M."/>
            <person name="Shinya K."/>
            <person name="Ikeda H."/>
        </authorList>
    </citation>
    <scope>NUCLEOTIDE SEQUENCE [LARGE SCALE GENOMIC DNA]</scope>
    <source>
        <strain evidence="1 2">M497-1</strain>
    </source>
</reference>
<dbReference type="EMBL" id="AP014940">
    <property type="protein sequence ID" value="BAV98601.1"/>
    <property type="molecule type" value="Genomic_DNA"/>
</dbReference>
<dbReference type="RefSeq" id="WP_198419975.1">
    <property type="nucleotide sequence ID" value="NZ_AP014940.1"/>
</dbReference>
<accession>A0AAU9AIX1</accession>
<evidence type="ECO:0000313" key="1">
    <source>
        <dbReference type="EMBL" id="BAV98601.1"/>
    </source>
</evidence>
<proteinExistence type="predicted"/>
<dbReference type="AlphaFoldDB" id="A0AAU9AIX1"/>
<evidence type="ECO:0000313" key="2">
    <source>
        <dbReference type="Proteomes" id="UP000218824"/>
    </source>
</evidence>
<organism evidence="1 2">
    <name type="scientific">Lysobacter enzymogenes</name>
    <dbReference type="NCBI Taxonomy" id="69"/>
    <lineage>
        <taxon>Bacteria</taxon>
        <taxon>Pseudomonadati</taxon>
        <taxon>Pseudomonadota</taxon>
        <taxon>Gammaproteobacteria</taxon>
        <taxon>Lysobacterales</taxon>
        <taxon>Lysobacteraceae</taxon>
        <taxon>Lysobacter</taxon>
    </lineage>
</organism>
<dbReference type="KEGG" id="lem:LEN_3114"/>
<dbReference type="SUPFAM" id="SSF56399">
    <property type="entry name" value="ADP-ribosylation"/>
    <property type="match status" value="1"/>
</dbReference>
<sequence>MTTLALLASMMVGNAGQDAHAGETAARPAIAYKILTRPEKTTLEASGRFAGSPQDAADGYIHLSTDAQLTRTADRHFAGQSDLFIAAVDLKAAGDTIKWELSPRSGMEFPHLYGVLQQRQVTWIAPLRRDEQGQVVVPADGAR</sequence>
<name>A0AAU9AIX1_LYSEN</name>
<dbReference type="InterPro" id="IPR009297">
    <property type="entry name" value="DUF952"/>
</dbReference>
<dbReference type="PANTHER" id="PTHR34129:SF1">
    <property type="entry name" value="DUF952 DOMAIN-CONTAINING PROTEIN"/>
    <property type="match status" value="1"/>
</dbReference>
<gene>
    <name evidence="1" type="ORF">LEN_3114</name>
</gene>
<dbReference type="Proteomes" id="UP000218824">
    <property type="component" value="Chromosome"/>
</dbReference>
<dbReference type="GeneID" id="83064939"/>